<dbReference type="SUPFAM" id="SSF46785">
    <property type="entry name" value="Winged helix' DNA-binding domain"/>
    <property type="match status" value="1"/>
</dbReference>
<dbReference type="Gene3D" id="3.40.1410.10">
    <property type="entry name" value="Chorismate lyase-like"/>
    <property type="match status" value="1"/>
</dbReference>
<evidence type="ECO:0000313" key="6">
    <source>
        <dbReference type="EMBL" id="MBP2704616.1"/>
    </source>
</evidence>
<dbReference type="GO" id="GO:0003700">
    <property type="term" value="F:DNA-binding transcription factor activity"/>
    <property type="evidence" value="ECO:0007669"/>
    <property type="project" value="InterPro"/>
</dbReference>
<sequence>MGFSTSLPSSECVDYWYERSQLDVSRPGSLSHRESSVKLSTQIGPESETTPDHKYLQIADDLRRRISGGELRPGGRIPSRAELTRRHGVASAIVSRAVSILVTEGLVECRQGSGAYVLPPKTRLQLSRAWYREVRGGSPFAGDMEAQGKAPAWRTHSRMVHATADVARRLAIAEGDPVMRTVYVYTADEAPVQRAVSYEPYALTQGTPIALPEDGPHAGRGVRDRMAVIGVTVTHRSEAVSARGATIEEARDLRISLGVIVTVLRRTYFADDLPVETADILAPGDAAEFVYVLPMDQAGP</sequence>
<protein>
    <submittedName>
        <fullName evidence="6">GntR family transcriptional regulator</fullName>
    </submittedName>
</protein>
<dbReference type="Pfam" id="PF00392">
    <property type="entry name" value="GntR"/>
    <property type="match status" value="1"/>
</dbReference>
<keyword evidence="7" id="KW-1185">Reference proteome</keyword>
<dbReference type="CDD" id="cd07377">
    <property type="entry name" value="WHTH_GntR"/>
    <property type="match status" value="1"/>
</dbReference>
<accession>A0A940WP79</accession>
<dbReference type="Pfam" id="PF07702">
    <property type="entry name" value="UTRA"/>
    <property type="match status" value="1"/>
</dbReference>
<dbReference type="SMART" id="SM00866">
    <property type="entry name" value="UTRA"/>
    <property type="match status" value="1"/>
</dbReference>
<dbReference type="PANTHER" id="PTHR44846:SF17">
    <property type="entry name" value="GNTR-FAMILY TRANSCRIPTIONAL REGULATOR"/>
    <property type="match status" value="1"/>
</dbReference>
<dbReference type="InterPro" id="IPR000524">
    <property type="entry name" value="Tscrpt_reg_HTH_GntR"/>
</dbReference>
<dbReference type="InterPro" id="IPR036388">
    <property type="entry name" value="WH-like_DNA-bd_sf"/>
</dbReference>
<dbReference type="PANTHER" id="PTHR44846">
    <property type="entry name" value="MANNOSYL-D-GLYCERATE TRANSPORT/METABOLISM SYSTEM REPRESSOR MNGR-RELATED"/>
    <property type="match status" value="1"/>
</dbReference>
<dbReference type="InterPro" id="IPR011663">
    <property type="entry name" value="UTRA"/>
</dbReference>
<organism evidence="6 7">
    <name type="scientific">Microbispora oryzae</name>
    <dbReference type="NCBI Taxonomy" id="2806554"/>
    <lineage>
        <taxon>Bacteria</taxon>
        <taxon>Bacillati</taxon>
        <taxon>Actinomycetota</taxon>
        <taxon>Actinomycetes</taxon>
        <taxon>Streptosporangiales</taxon>
        <taxon>Streptosporangiaceae</taxon>
        <taxon>Microbispora</taxon>
    </lineage>
</organism>
<dbReference type="Proteomes" id="UP000674234">
    <property type="component" value="Unassembled WGS sequence"/>
</dbReference>
<dbReference type="GO" id="GO:0045892">
    <property type="term" value="P:negative regulation of DNA-templated transcription"/>
    <property type="evidence" value="ECO:0007669"/>
    <property type="project" value="TreeGrafter"/>
</dbReference>
<dbReference type="SUPFAM" id="SSF64288">
    <property type="entry name" value="Chorismate lyase-like"/>
    <property type="match status" value="1"/>
</dbReference>
<evidence type="ECO:0000256" key="2">
    <source>
        <dbReference type="ARBA" id="ARBA00023125"/>
    </source>
</evidence>
<dbReference type="GO" id="GO:0003677">
    <property type="term" value="F:DNA binding"/>
    <property type="evidence" value="ECO:0007669"/>
    <property type="project" value="UniProtKB-KW"/>
</dbReference>
<dbReference type="InterPro" id="IPR050679">
    <property type="entry name" value="Bact_HTH_transcr_reg"/>
</dbReference>
<keyword evidence="3" id="KW-0804">Transcription</keyword>
<evidence type="ECO:0000259" key="5">
    <source>
        <dbReference type="PROSITE" id="PS50949"/>
    </source>
</evidence>
<dbReference type="SMART" id="SM00345">
    <property type="entry name" value="HTH_GNTR"/>
    <property type="match status" value="1"/>
</dbReference>
<feature type="domain" description="HTH gntR-type" evidence="5">
    <location>
        <begin position="52"/>
        <end position="120"/>
    </location>
</feature>
<dbReference type="Gene3D" id="1.10.10.10">
    <property type="entry name" value="Winged helix-like DNA-binding domain superfamily/Winged helix DNA-binding domain"/>
    <property type="match status" value="1"/>
</dbReference>
<gene>
    <name evidence="6" type="ORF">JOL79_12405</name>
</gene>
<evidence type="ECO:0000256" key="3">
    <source>
        <dbReference type="ARBA" id="ARBA00023163"/>
    </source>
</evidence>
<dbReference type="PROSITE" id="PS50949">
    <property type="entry name" value="HTH_GNTR"/>
    <property type="match status" value="1"/>
</dbReference>
<reference evidence="6" key="1">
    <citation type="submission" date="2021-02" db="EMBL/GenBank/DDBJ databases">
        <title>Draft genome sequence of Microbispora sp. RL4-1S isolated from rice leaves in Thailand.</title>
        <authorList>
            <person name="Muangham S."/>
            <person name="Duangmal K."/>
        </authorList>
    </citation>
    <scope>NUCLEOTIDE SEQUENCE</scope>
    <source>
        <strain evidence="6">RL4-1S</strain>
    </source>
</reference>
<proteinExistence type="predicted"/>
<keyword evidence="2" id="KW-0238">DNA-binding</keyword>
<comment type="caution">
    <text evidence="6">The sequence shown here is derived from an EMBL/GenBank/DDBJ whole genome shotgun (WGS) entry which is preliminary data.</text>
</comment>
<dbReference type="EMBL" id="JAFCNB010000005">
    <property type="protein sequence ID" value="MBP2704616.1"/>
    <property type="molecule type" value="Genomic_DNA"/>
</dbReference>
<evidence type="ECO:0000313" key="7">
    <source>
        <dbReference type="Proteomes" id="UP000674234"/>
    </source>
</evidence>
<evidence type="ECO:0000256" key="1">
    <source>
        <dbReference type="ARBA" id="ARBA00023015"/>
    </source>
</evidence>
<keyword evidence="1" id="KW-0805">Transcription regulation</keyword>
<dbReference type="InterPro" id="IPR036390">
    <property type="entry name" value="WH_DNA-bd_sf"/>
</dbReference>
<evidence type="ECO:0000256" key="4">
    <source>
        <dbReference type="SAM" id="MobiDB-lite"/>
    </source>
</evidence>
<feature type="compositionally biased region" description="Polar residues" evidence="4">
    <location>
        <begin position="37"/>
        <end position="48"/>
    </location>
</feature>
<name>A0A940WP79_9ACTN</name>
<feature type="region of interest" description="Disordered" evidence="4">
    <location>
        <begin position="26"/>
        <end position="50"/>
    </location>
</feature>
<dbReference type="InterPro" id="IPR028978">
    <property type="entry name" value="Chorismate_lyase_/UTRA_dom_sf"/>
</dbReference>
<dbReference type="AlphaFoldDB" id="A0A940WP79"/>